<feature type="binding site" evidence="12 15">
    <location>
        <position position="314"/>
    </location>
    <ligand>
        <name>Mg(2+)</name>
        <dbReference type="ChEBI" id="CHEBI:18420"/>
    </ligand>
</feature>
<evidence type="ECO:0000256" key="4">
    <source>
        <dbReference type="ARBA" id="ARBA00017068"/>
    </source>
</evidence>
<feature type="binding site" evidence="12">
    <location>
        <position position="162"/>
    </location>
    <ligand>
        <name>(2R)-2-phosphoglycerate</name>
        <dbReference type="ChEBI" id="CHEBI:58289"/>
    </ligand>
</feature>
<evidence type="ECO:0000256" key="1">
    <source>
        <dbReference type="ARBA" id="ARBA00005031"/>
    </source>
</evidence>
<dbReference type="SFLD" id="SFLDS00001">
    <property type="entry name" value="Enolase"/>
    <property type="match status" value="1"/>
</dbReference>
<dbReference type="InterPro" id="IPR020811">
    <property type="entry name" value="Enolase_N"/>
</dbReference>
<feature type="domain" description="Enolase C-terminal TIM barrel" evidence="16">
    <location>
        <begin position="138"/>
        <end position="427"/>
    </location>
</feature>
<dbReference type="PANTHER" id="PTHR11902:SF1">
    <property type="entry name" value="ENOLASE"/>
    <property type="match status" value="1"/>
</dbReference>
<dbReference type="SUPFAM" id="SSF51604">
    <property type="entry name" value="Enolase C-terminal domain-like"/>
    <property type="match status" value="1"/>
</dbReference>
<dbReference type="Gene3D" id="3.20.20.120">
    <property type="entry name" value="Enolase-like C-terminal domain"/>
    <property type="match status" value="1"/>
</dbReference>
<dbReference type="UniPathway" id="UPA00109">
    <property type="reaction ID" value="UER00187"/>
</dbReference>
<evidence type="ECO:0000256" key="3">
    <source>
        <dbReference type="ARBA" id="ARBA00012058"/>
    </source>
</evidence>
<evidence type="ECO:0000256" key="11">
    <source>
        <dbReference type="ARBA" id="ARBA00045763"/>
    </source>
</evidence>
<keyword evidence="19" id="KW-1185">Reference proteome</keyword>
<keyword evidence="10 12" id="KW-0456">Lyase</keyword>
<feature type="binding site" evidence="12">
    <location>
        <position position="390"/>
    </location>
    <ligand>
        <name>(2R)-2-phosphoglycerate</name>
        <dbReference type="ChEBI" id="CHEBI:58289"/>
    </ligand>
</feature>
<dbReference type="InterPro" id="IPR020809">
    <property type="entry name" value="Enolase_CS"/>
</dbReference>
<dbReference type="GO" id="GO:0009986">
    <property type="term" value="C:cell surface"/>
    <property type="evidence" value="ECO:0007669"/>
    <property type="project" value="UniProtKB-SubCell"/>
</dbReference>
<keyword evidence="8 12" id="KW-0460">Magnesium</keyword>
<feature type="binding site" evidence="14">
    <location>
        <position position="390"/>
    </location>
    <ligand>
        <name>substrate</name>
    </ligand>
</feature>
<dbReference type="InterPro" id="IPR020810">
    <property type="entry name" value="Enolase_C"/>
</dbReference>
<dbReference type="HAMAP" id="MF_00318">
    <property type="entry name" value="Enolase"/>
    <property type="match status" value="1"/>
</dbReference>
<dbReference type="GO" id="GO:0006096">
    <property type="term" value="P:glycolytic process"/>
    <property type="evidence" value="ECO:0007669"/>
    <property type="project" value="UniProtKB-UniRule"/>
</dbReference>
<dbReference type="SFLD" id="SFLDF00002">
    <property type="entry name" value="enolase"/>
    <property type="match status" value="1"/>
</dbReference>
<keyword evidence="5 12" id="KW-0963">Cytoplasm</keyword>
<dbReference type="GO" id="GO:0000287">
    <property type="term" value="F:magnesium ion binding"/>
    <property type="evidence" value="ECO:0007669"/>
    <property type="project" value="UniProtKB-UniRule"/>
</dbReference>
<keyword evidence="7 12" id="KW-0479">Metal-binding</keyword>
<evidence type="ECO:0000256" key="9">
    <source>
        <dbReference type="ARBA" id="ARBA00023152"/>
    </source>
</evidence>
<feature type="active site" description="Proton acceptor" evidence="12 13">
    <location>
        <position position="339"/>
    </location>
</feature>
<dbReference type="CDD" id="cd03313">
    <property type="entry name" value="enolase"/>
    <property type="match status" value="1"/>
</dbReference>
<feature type="binding site" evidence="12 15">
    <location>
        <position position="287"/>
    </location>
    <ligand>
        <name>Mg(2+)</name>
        <dbReference type="ChEBI" id="CHEBI:18420"/>
    </ligand>
</feature>
<feature type="binding site" evidence="14">
    <location>
        <position position="287"/>
    </location>
    <ligand>
        <name>substrate</name>
    </ligand>
</feature>
<comment type="cofactor">
    <cofactor evidence="12">
        <name>Mg(2+)</name>
        <dbReference type="ChEBI" id="CHEBI:18420"/>
    </cofactor>
    <text evidence="12">Binds a second Mg(2+) ion via substrate during catalysis.</text>
</comment>
<proteinExistence type="inferred from homology"/>
<evidence type="ECO:0000256" key="14">
    <source>
        <dbReference type="PIRSR" id="PIRSR001400-2"/>
    </source>
</evidence>
<dbReference type="FunFam" id="3.20.20.120:FF:000001">
    <property type="entry name" value="Enolase"/>
    <property type="match status" value="1"/>
</dbReference>
<dbReference type="SUPFAM" id="SSF54826">
    <property type="entry name" value="Enolase N-terminal domain-like"/>
    <property type="match status" value="1"/>
</dbReference>
<dbReference type="InterPro" id="IPR000941">
    <property type="entry name" value="Enolase"/>
</dbReference>
<comment type="function">
    <text evidence="11 12">Catalyzes the reversible conversion of 2-phosphoglycerate (2-PG) into phosphoenolpyruvate (PEP). It is essential for the degradation of carbohydrates via glycolysis.</text>
</comment>
<name>A0A369A5B3_9FLAO</name>
<evidence type="ECO:0000256" key="10">
    <source>
        <dbReference type="ARBA" id="ARBA00023239"/>
    </source>
</evidence>
<evidence type="ECO:0000256" key="12">
    <source>
        <dbReference type="HAMAP-Rule" id="MF_00318"/>
    </source>
</evidence>
<dbReference type="PIRSF" id="PIRSF001400">
    <property type="entry name" value="Enolase"/>
    <property type="match status" value="1"/>
</dbReference>
<feature type="binding site" evidence="12">
    <location>
        <position position="339"/>
    </location>
    <ligand>
        <name>(2R)-2-phosphoglycerate</name>
        <dbReference type="ChEBI" id="CHEBI:58289"/>
    </ligand>
</feature>
<dbReference type="PRINTS" id="PR00148">
    <property type="entry name" value="ENOLASE"/>
</dbReference>
<evidence type="ECO:0000256" key="8">
    <source>
        <dbReference type="ARBA" id="ARBA00022842"/>
    </source>
</evidence>
<evidence type="ECO:0000313" key="18">
    <source>
        <dbReference type="EMBL" id="RCX03257.1"/>
    </source>
</evidence>
<feature type="binding site" evidence="14">
    <location>
        <position position="314"/>
    </location>
    <ligand>
        <name>substrate</name>
    </ligand>
</feature>
<feature type="active site" description="Proton donor" evidence="12 13">
    <location>
        <position position="204"/>
    </location>
</feature>
<dbReference type="RefSeq" id="WP_114366312.1">
    <property type="nucleotide sequence ID" value="NZ_QPJS01000003.1"/>
</dbReference>
<sequence length="427" mass="46308">MSTIAKVIGRQILDSRGNPTVEAEVWLETGEMGRAAVPSGASTGIHEAAELRDGNKEYYLGKGVLKAVENIEEIDEELEGMDALDQTLIDQTMIELDGTENKSRLGANAILAVSLAAARAAAQFTGLPLHQYIGGISARTLPVPMMNILNGGAHADNAIDFQEFMIVPVGAPTFSEALRMGVEIFHHLKSVLKKKGYSTNVGDEGGFAPDIQSNEEAIETVLQAIEAAGYRPGENIFIAMDAAASELFDSNTGTYVFKKSSKSRKTAGEMVDYWKNWIEKYPIISLEDGLAEDDWEGWKLLSQELGKKVQLVGDDLFVTNVKRLSAGIEQQIANSILVKVNQIGTLTETIAAVEMAHRAGYTSVISHRSGETEDATIADLAVALNTGQIKTGSASRSDRIAKYNQLLRIEEYLGNSAYFPGIRAFKF</sequence>
<comment type="caution">
    <text evidence="18">The sequence shown here is derived from an EMBL/GenBank/DDBJ whole genome shotgun (WGS) entry which is preliminary data.</text>
</comment>
<dbReference type="GO" id="GO:0004634">
    <property type="term" value="F:phosphopyruvate hydratase activity"/>
    <property type="evidence" value="ECO:0007669"/>
    <property type="project" value="UniProtKB-UniRule"/>
</dbReference>
<dbReference type="Proteomes" id="UP000253517">
    <property type="component" value="Unassembled WGS sequence"/>
</dbReference>
<dbReference type="InterPro" id="IPR029017">
    <property type="entry name" value="Enolase-like_N"/>
</dbReference>
<dbReference type="SFLD" id="SFLDG00178">
    <property type="entry name" value="enolase"/>
    <property type="match status" value="1"/>
</dbReference>
<dbReference type="GO" id="GO:0000015">
    <property type="term" value="C:phosphopyruvate hydratase complex"/>
    <property type="evidence" value="ECO:0007669"/>
    <property type="project" value="InterPro"/>
</dbReference>
<dbReference type="PROSITE" id="PS00164">
    <property type="entry name" value="ENOLASE"/>
    <property type="match status" value="1"/>
</dbReference>
<dbReference type="EMBL" id="QPJS01000003">
    <property type="protein sequence ID" value="RCX03257.1"/>
    <property type="molecule type" value="Genomic_DNA"/>
</dbReference>
<organism evidence="18 19">
    <name type="scientific">Schleiferia thermophila</name>
    <dbReference type="NCBI Taxonomy" id="884107"/>
    <lineage>
        <taxon>Bacteria</taxon>
        <taxon>Pseudomonadati</taxon>
        <taxon>Bacteroidota</taxon>
        <taxon>Flavobacteriia</taxon>
        <taxon>Flavobacteriales</taxon>
        <taxon>Schleiferiaceae</taxon>
        <taxon>Schleiferia</taxon>
    </lineage>
</organism>
<evidence type="ECO:0000256" key="5">
    <source>
        <dbReference type="ARBA" id="ARBA00022490"/>
    </source>
</evidence>
<evidence type="ECO:0000259" key="16">
    <source>
        <dbReference type="SMART" id="SM01192"/>
    </source>
</evidence>
<dbReference type="GO" id="GO:0005576">
    <property type="term" value="C:extracellular region"/>
    <property type="evidence" value="ECO:0007669"/>
    <property type="project" value="UniProtKB-SubCell"/>
</dbReference>
<comment type="cofactor">
    <cofactor evidence="15">
        <name>Mg(2+)</name>
        <dbReference type="ChEBI" id="CHEBI:18420"/>
    </cofactor>
    <text evidence="15">Mg(2+) is required for catalysis and for stabilizing the dimer.</text>
</comment>
<feature type="binding site" evidence="12">
    <location>
        <position position="368"/>
    </location>
    <ligand>
        <name>(2R)-2-phosphoglycerate</name>
        <dbReference type="ChEBI" id="CHEBI:58289"/>
    </ligand>
</feature>
<feature type="binding site" evidence="12">
    <location>
        <position position="369"/>
    </location>
    <ligand>
        <name>(2R)-2-phosphoglycerate</name>
        <dbReference type="ChEBI" id="CHEBI:58289"/>
    </ligand>
</feature>
<dbReference type="Gene3D" id="3.30.390.10">
    <property type="entry name" value="Enolase-like, N-terminal domain"/>
    <property type="match status" value="1"/>
</dbReference>
<comment type="pathway">
    <text evidence="1 12">Carbohydrate degradation; glycolysis; pyruvate from D-glyceraldehyde 3-phosphate: step 4/5.</text>
</comment>
<reference evidence="18 19" key="1">
    <citation type="submission" date="2018-07" db="EMBL/GenBank/DDBJ databases">
        <title>Genomic Encyclopedia of Type Strains, Phase IV (KMG-IV): sequencing the most valuable type-strain genomes for metagenomic binning, comparative biology and taxonomic classification.</title>
        <authorList>
            <person name="Goeker M."/>
        </authorList>
    </citation>
    <scope>NUCLEOTIDE SEQUENCE [LARGE SCALE GENOMIC DNA]</scope>
    <source>
        <strain evidence="18 19">DSM 21410</strain>
    </source>
</reference>
<gene>
    <name evidence="12" type="primary">eno</name>
    <name evidence="18" type="ORF">DES35_103139</name>
</gene>
<feature type="binding site" evidence="14">
    <location>
        <begin position="366"/>
        <end position="369"/>
    </location>
    <ligand>
        <name>substrate</name>
    </ligand>
</feature>
<dbReference type="InterPro" id="IPR036849">
    <property type="entry name" value="Enolase-like_C_sf"/>
</dbReference>
<evidence type="ECO:0000256" key="7">
    <source>
        <dbReference type="ARBA" id="ARBA00022723"/>
    </source>
</evidence>
<dbReference type="FunFam" id="3.30.390.10:FF:000001">
    <property type="entry name" value="Enolase"/>
    <property type="match status" value="1"/>
</dbReference>
<accession>A0A369A5B3</accession>
<evidence type="ECO:0000256" key="2">
    <source>
        <dbReference type="ARBA" id="ARBA00009604"/>
    </source>
</evidence>
<dbReference type="Pfam" id="PF00113">
    <property type="entry name" value="Enolase_C"/>
    <property type="match status" value="1"/>
</dbReference>
<evidence type="ECO:0000256" key="15">
    <source>
        <dbReference type="PIRSR" id="PIRSR001400-3"/>
    </source>
</evidence>
<keyword evidence="9 12" id="KW-0324">Glycolysis</keyword>
<dbReference type="SMART" id="SM01192">
    <property type="entry name" value="Enolase_C"/>
    <property type="match status" value="1"/>
</dbReference>
<evidence type="ECO:0000256" key="6">
    <source>
        <dbReference type="ARBA" id="ARBA00022525"/>
    </source>
</evidence>
<feature type="binding site" evidence="14">
    <location>
        <position position="163"/>
    </location>
    <ligand>
        <name>substrate</name>
    </ligand>
</feature>
<comment type="similarity">
    <text evidence="2 12">Belongs to the enolase family.</text>
</comment>
<evidence type="ECO:0000256" key="13">
    <source>
        <dbReference type="PIRSR" id="PIRSR001400-1"/>
    </source>
</evidence>
<feature type="binding site" evidence="14">
    <location>
        <position position="154"/>
    </location>
    <ligand>
        <name>substrate</name>
    </ligand>
</feature>
<keyword evidence="6 12" id="KW-0964">Secreted</keyword>
<dbReference type="PANTHER" id="PTHR11902">
    <property type="entry name" value="ENOLASE"/>
    <property type="match status" value="1"/>
</dbReference>
<feature type="domain" description="Enolase N-terminal" evidence="17">
    <location>
        <begin position="4"/>
        <end position="133"/>
    </location>
</feature>
<evidence type="ECO:0000259" key="17">
    <source>
        <dbReference type="SMART" id="SM01193"/>
    </source>
</evidence>
<dbReference type="NCBIfam" id="TIGR01060">
    <property type="entry name" value="eno"/>
    <property type="match status" value="1"/>
</dbReference>
<feature type="binding site" evidence="12 15">
    <location>
        <position position="241"/>
    </location>
    <ligand>
        <name>Mg(2+)</name>
        <dbReference type="ChEBI" id="CHEBI:18420"/>
    </ligand>
</feature>
<protein>
    <recommendedName>
        <fullName evidence="4 12">Enolase</fullName>
        <ecNumber evidence="3 12">4.2.1.11</ecNumber>
    </recommendedName>
    <alternativeName>
        <fullName evidence="12">2-phospho-D-glycerate hydro-lyase</fullName>
    </alternativeName>
    <alternativeName>
        <fullName evidence="12">2-phosphoglycerate dehydratase</fullName>
    </alternativeName>
</protein>
<dbReference type="SMART" id="SM01193">
    <property type="entry name" value="Enolase_N"/>
    <property type="match status" value="1"/>
</dbReference>
<evidence type="ECO:0000313" key="19">
    <source>
        <dbReference type="Proteomes" id="UP000253517"/>
    </source>
</evidence>
<dbReference type="AlphaFoldDB" id="A0A369A5B3"/>
<comment type="catalytic activity">
    <reaction evidence="12">
        <text>(2R)-2-phosphoglycerate = phosphoenolpyruvate + H2O</text>
        <dbReference type="Rhea" id="RHEA:10164"/>
        <dbReference type="ChEBI" id="CHEBI:15377"/>
        <dbReference type="ChEBI" id="CHEBI:58289"/>
        <dbReference type="ChEBI" id="CHEBI:58702"/>
        <dbReference type="EC" id="4.2.1.11"/>
    </reaction>
</comment>
<dbReference type="EC" id="4.2.1.11" evidence="3 12"/>
<comment type="subcellular location">
    <subcellularLocation>
        <location evidence="12">Cytoplasm</location>
    </subcellularLocation>
    <subcellularLocation>
        <location evidence="12">Secreted</location>
    </subcellularLocation>
    <subcellularLocation>
        <location evidence="12">Cell surface</location>
    </subcellularLocation>
    <text evidence="12">Fractions of enolase are present in both the cytoplasm and on the cell surface.</text>
</comment>
<dbReference type="Pfam" id="PF03952">
    <property type="entry name" value="Enolase_N"/>
    <property type="match status" value="1"/>
</dbReference>